<name>D9IV32_PANCT</name>
<proteinExistence type="predicted"/>
<keyword evidence="1" id="KW-1133">Transmembrane helix</keyword>
<accession>D9IV32</accession>
<protein>
    <submittedName>
        <fullName evidence="2">ATP synthase F0 subunit 8</fullName>
    </submittedName>
</protein>
<keyword evidence="1" id="KW-0472">Membrane</keyword>
<organism evidence="2">
    <name type="scientific">Panonychus citri</name>
    <name type="common">Citrus red mite</name>
    <name type="synonym">Tetranychus citri</name>
    <dbReference type="NCBI Taxonomy" id="50023"/>
    <lineage>
        <taxon>Eukaryota</taxon>
        <taxon>Metazoa</taxon>
        <taxon>Ecdysozoa</taxon>
        <taxon>Arthropoda</taxon>
        <taxon>Chelicerata</taxon>
        <taxon>Arachnida</taxon>
        <taxon>Acari</taxon>
        <taxon>Acariformes</taxon>
        <taxon>Trombidiformes</taxon>
        <taxon>Prostigmata</taxon>
        <taxon>Eleutherengona</taxon>
        <taxon>Raphignathae</taxon>
        <taxon>Tetranychoidea</taxon>
        <taxon>Tetranychidae</taxon>
        <taxon>Panonychus</taxon>
    </lineage>
</organism>
<gene>
    <name evidence="2" type="primary">ATP8</name>
</gene>
<keyword evidence="1" id="KW-0812">Transmembrane</keyword>
<sequence>MYQVSPMNWMMFLFYLILSLMYLFSNFKSMKIVELSKNHIKI</sequence>
<keyword evidence="2" id="KW-0496">Mitochondrion</keyword>
<feature type="transmembrane region" description="Helical" evidence="1">
    <location>
        <begin position="6"/>
        <end position="24"/>
    </location>
</feature>
<geneLocation type="mitochondrion" evidence="2"/>
<reference evidence="2" key="1">
    <citation type="journal article" date="2010" name="BMC Genomics">
        <title>The complete mitochondrial genome of the citrus red mite Panonychus citri (Acari: Tetranychidae): high genome rearrangement and extremely truncated tRNAs.</title>
        <authorList>
            <person name="Yuan M.L."/>
            <person name="Wei D.D."/>
            <person name="Wang B.J."/>
            <person name="Dou W."/>
            <person name="Wang J.J."/>
        </authorList>
    </citation>
    <scope>NUCLEOTIDE SEQUENCE</scope>
</reference>
<evidence type="ECO:0000256" key="1">
    <source>
        <dbReference type="SAM" id="Phobius"/>
    </source>
</evidence>
<dbReference type="EMBL" id="HM189212">
    <property type="protein sequence ID" value="ADJ68018.1"/>
    <property type="molecule type" value="Genomic_DNA"/>
</dbReference>
<dbReference type="AlphaFoldDB" id="D9IV32"/>
<evidence type="ECO:0000313" key="2">
    <source>
        <dbReference type="EMBL" id="ADJ68018.1"/>
    </source>
</evidence>